<dbReference type="PIRSF" id="PIRSF016481">
    <property type="entry name" value="Pilus_assembly_PilP"/>
    <property type="match status" value="1"/>
</dbReference>
<dbReference type="PROSITE" id="PS51257">
    <property type="entry name" value="PROKAR_LIPOPROTEIN"/>
    <property type="match status" value="1"/>
</dbReference>
<protein>
    <submittedName>
        <fullName evidence="1">Pilus assembly protein PilP</fullName>
    </submittedName>
</protein>
<dbReference type="PATRIC" id="fig|316.97.peg.3751"/>
<dbReference type="AlphaFoldDB" id="A0A023WWQ7"/>
<dbReference type="Pfam" id="PF04351">
    <property type="entry name" value="PilP"/>
    <property type="match status" value="1"/>
</dbReference>
<dbReference type="KEGG" id="pstu:UIB01_18800"/>
<accession>A0A023WWQ7</accession>
<evidence type="ECO:0000313" key="1">
    <source>
        <dbReference type="EMBL" id="AHY44406.1"/>
    </source>
</evidence>
<organism evidence="1 2">
    <name type="scientific">Stutzerimonas stutzeri</name>
    <name type="common">Pseudomonas stutzeri</name>
    <dbReference type="NCBI Taxonomy" id="316"/>
    <lineage>
        <taxon>Bacteria</taxon>
        <taxon>Pseudomonadati</taxon>
        <taxon>Pseudomonadota</taxon>
        <taxon>Gammaproteobacteria</taxon>
        <taxon>Pseudomonadales</taxon>
        <taxon>Pseudomonadaceae</taxon>
        <taxon>Stutzerimonas</taxon>
    </lineage>
</organism>
<dbReference type="InterPro" id="IPR007446">
    <property type="entry name" value="PilP"/>
</dbReference>
<sequence length="175" mass="19078">MKGGRLTALGLSLAVLTGCGGNADFSDLQRYLDEVRAKPKGTIEPLPAFIPYEAFTYSAAALRHPFQPPVKLDLAQRQRGSKDIKPDESRVKQFLEGFNIENFTMVGTLTNGGGRYALIKGGDGVHRVKIGDYLGRNHGRIVEISEAGVDVVEIVPDGEGGWLERPRSLTLKERA</sequence>
<evidence type="ECO:0000313" key="2">
    <source>
        <dbReference type="Proteomes" id="UP000025238"/>
    </source>
</evidence>
<dbReference type="Gene3D" id="2.30.30.830">
    <property type="match status" value="1"/>
</dbReference>
<dbReference type="FunFam" id="2.30.30.830:FF:000001">
    <property type="entry name" value="Type 4 fimbrial biogenesis protein PilP"/>
    <property type="match status" value="1"/>
</dbReference>
<name>A0A023WWQ7_STUST</name>
<dbReference type="EMBL" id="CP007509">
    <property type="protein sequence ID" value="AHY44406.1"/>
    <property type="molecule type" value="Genomic_DNA"/>
</dbReference>
<reference evidence="1 2" key="1">
    <citation type="submission" date="2014-03" db="EMBL/GenBank/DDBJ databases">
        <title>Complete genome sequence of Pseudomonas stutzeri 19SMN4.</title>
        <authorList>
            <person name="Brunet-Galmes I."/>
            <person name="Nogales B."/>
            <person name="Busquets A."/>
            <person name="Pena A."/>
            <person name="Gomila M."/>
            <person name="Garcia-Valdes E."/>
            <person name="Lalucat J."/>
            <person name="Bennasar A."/>
            <person name="Bosch R."/>
        </authorList>
    </citation>
    <scope>NUCLEOTIDE SEQUENCE [LARGE SCALE GENOMIC DNA]</scope>
    <source>
        <strain evidence="1 2">19SMN4</strain>
    </source>
</reference>
<gene>
    <name evidence="1" type="ORF">UIB01_18800</name>
</gene>
<dbReference type="Proteomes" id="UP000025238">
    <property type="component" value="Chromosome"/>
</dbReference>
<proteinExistence type="predicted"/>
<dbReference type="OrthoDB" id="5296580at2"/>